<dbReference type="Pfam" id="PF08021">
    <property type="entry name" value="FAD_binding_9"/>
    <property type="match status" value="1"/>
</dbReference>
<dbReference type="InterPro" id="IPR007037">
    <property type="entry name" value="SIP_rossman_dom"/>
</dbReference>
<keyword evidence="3" id="KW-1185">Reference proteome</keyword>
<gene>
    <name evidence="2" type="ORF">GCM10022200_27610</name>
</gene>
<dbReference type="EMBL" id="BAAAYU010000005">
    <property type="protein sequence ID" value="GAA3642316.1"/>
    <property type="molecule type" value="Genomic_DNA"/>
</dbReference>
<evidence type="ECO:0000313" key="3">
    <source>
        <dbReference type="Proteomes" id="UP001501697"/>
    </source>
</evidence>
<dbReference type="InterPro" id="IPR013113">
    <property type="entry name" value="SIP_FAD-bd"/>
</dbReference>
<dbReference type="InterPro" id="IPR039261">
    <property type="entry name" value="FNR_nucleotide-bd"/>
</dbReference>
<evidence type="ECO:0000313" key="2">
    <source>
        <dbReference type="EMBL" id="GAA3642316.1"/>
    </source>
</evidence>
<dbReference type="InterPro" id="IPR017927">
    <property type="entry name" value="FAD-bd_FR_type"/>
</dbReference>
<dbReference type="PANTHER" id="PTHR30157:SF0">
    <property type="entry name" value="NADPH-DEPENDENT FERRIC-CHELATE REDUCTASE"/>
    <property type="match status" value="1"/>
</dbReference>
<dbReference type="CDD" id="cd06193">
    <property type="entry name" value="siderophore_interacting"/>
    <property type="match status" value="1"/>
</dbReference>
<comment type="caution">
    <text evidence="2">The sequence shown here is derived from an EMBL/GenBank/DDBJ whole genome shotgun (WGS) entry which is preliminary data.</text>
</comment>
<dbReference type="Gene3D" id="3.40.50.80">
    <property type="entry name" value="Nucleotide-binding domain of ferredoxin-NADP reductase (FNR) module"/>
    <property type="match status" value="1"/>
</dbReference>
<dbReference type="PANTHER" id="PTHR30157">
    <property type="entry name" value="FERRIC REDUCTASE, NADPH-DEPENDENT"/>
    <property type="match status" value="1"/>
</dbReference>
<dbReference type="Proteomes" id="UP001501697">
    <property type="component" value="Unassembled WGS sequence"/>
</dbReference>
<dbReference type="InterPro" id="IPR039374">
    <property type="entry name" value="SIP_fam"/>
</dbReference>
<organism evidence="2 3">
    <name type="scientific">Microbacterium awajiense</name>
    <dbReference type="NCBI Taxonomy" id="415214"/>
    <lineage>
        <taxon>Bacteria</taxon>
        <taxon>Bacillati</taxon>
        <taxon>Actinomycetota</taxon>
        <taxon>Actinomycetes</taxon>
        <taxon>Micrococcales</taxon>
        <taxon>Microbacteriaceae</taxon>
        <taxon>Microbacterium</taxon>
    </lineage>
</organism>
<feature type="domain" description="FAD-binding FR-type" evidence="1">
    <location>
        <begin position="25"/>
        <end position="135"/>
    </location>
</feature>
<dbReference type="InterPro" id="IPR017938">
    <property type="entry name" value="Riboflavin_synthase-like_b-brl"/>
</dbReference>
<protein>
    <submittedName>
        <fullName evidence="2">Siderophore-interacting protein</fullName>
    </submittedName>
</protein>
<dbReference type="RefSeq" id="WP_344739531.1">
    <property type="nucleotide sequence ID" value="NZ_BAAAYU010000005.1"/>
</dbReference>
<sequence>MTLSTTGSTDAPTRPFRLEMRGLDVRFRAVRLAAREWLTPSYVRVRLEGDDLRGFDSPGSDDHIRVFFPDGAPSSVEELRAAPSREYTPLAWGDDWLELEFAIHGDQGVAAPWAATASLGAAAGIGGPRGAKVLTGRPDAWLLAGDETAVPAIRRYVALMDADAVGHVLIEVPDAAHALPVDAPSGVVVEQVLRGDAPAGSALTARLEALGVDERPAGAVFGFVAAEQAIVKPGRALLLDRWSLPADEVTVKGYWKRDETEYHAPH</sequence>
<evidence type="ECO:0000259" key="1">
    <source>
        <dbReference type="PROSITE" id="PS51384"/>
    </source>
</evidence>
<dbReference type="Gene3D" id="2.40.30.10">
    <property type="entry name" value="Translation factors"/>
    <property type="match status" value="1"/>
</dbReference>
<accession>A0ABP7AWR5</accession>
<dbReference type="SUPFAM" id="SSF63380">
    <property type="entry name" value="Riboflavin synthase domain-like"/>
    <property type="match status" value="1"/>
</dbReference>
<dbReference type="PROSITE" id="PS51384">
    <property type="entry name" value="FAD_FR"/>
    <property type="match status" value="1"/>
</dbReference>
<reference evidence="3" key="1">
    <citation type="journal article" date="2019" name="Int. J. Syst. Evol. Microbiol.">
        <title>The Global Catalogue of Microorganisms (GCM) 10K type strain sequencing project: providing services to taxonomists for standard genome sequencing and annotation.</title>
        <authorList>
            <consortium name="The Broad Institute Genomics Platform"/>
            <consortium name="The Broad Institute Genome Sequencing Center for Infectious Disease"/>
            <person name="Wu L."/>
            <person name="Ma J."/>
        </authorList>
    </citation>
    <scope>NUCLEOTIDE SEQUENCE [LARGE SCALE GENOMIC DNA]</scope>
    <source>
        <strain evidence="3">JCM 16544</strain>
    </source>
</reference>
<proteinExistence type="predicted"/>
<name>A0ABP7AWR5_9MICO</name>
<dbReference type="Pfam" id="PF04954">
    <property type="entry name" value="SIP"/>
    <property type="match status" value="1"/>
</dbReference>